<dbReference type="Pfam" id="PF22770">
    <property type="entry name" value="POP1_C"/>
    <property type="match status" value="1"/>
</dbReference>
<dbReference type="PANTHER" id="PTHR22731:SF3">
    <property type="entry name" value="RIBONUCLEASES P_MRP PROTEIN SUBUNIT POP1"/>
    <property type="match status" value="1"/>
</dbReference>
<evidence type="ECO:0000313" key="3">
    <source>
        <dbReference type="EMBL" id="CCG81392.1"/>
    </source>
</evidence>
<evidence type="ECO:0000313" key="4">
    <source>
        <dbReference type="Proteomes" id="UP000013776"/>
    </source>
</evidence>
<organism evidence="3 4">
    <name type="scientific">Taphrina deformans (strain PYCC 5710 / ATCC 11124 / CBS 356.35 / IMI 108563 / JCM 9778 / NBRC 8474)</name>
    <name type="common">Peach leaf curl fungus</name>
    <name type="synonym">Lalaria deformans</name>
    <dbReference type="NCBI Taxonomy" id="1097556"/>
    <lineage>
        <taxon>Eukaryota</taxon>
        <taxon>Fungi</taxon>
        <taxon>Dikarya</taxon>
        <taxon>Ascomycota</taxon>
        <taxon>Taphrinomycotina</taxon>
        <taxon>Taphrinomycetes</taxon>
        <taxon>Taphrinales</taxon>
        <taxon>Taphrinaceae</taxon>
        <taxon>Taphrina</taxon>
    </lineage>
</organism>
<dbReference type="GO" id="GO:0001682">
    <property type="term" value="P:tRNA 5'-leader removal"/>
    <property type="evidence" value="ECO:0007669"/>
    <property type="project" value="InterPro"/>
</dbReference>
<dbReference type="OrthoDB" id="442863at2759"/>
<accession>R4X814</accession>
<gene>
    <name evidence="3" type="ORF">TAPDE_001098</name>
</gene>
<dbReference type="PANTHER" id="PTHR22731">
    <property type="entry name" value="RIBONUCLEASES P/MRP PROTEIN SUBUNIT POP1"/>
    <property type="match status" value="1"/>
</dbReference>
<reference evidence="3 4" key="1">
    <citation type="journal article" date="2013" name="MBio">
        <title>Genome sequencing of the plant pathogen Taphrina deformans, the causal agent of peach leaf curl.</title>
        <authorList>
            <person name="Cisse O.H."/>
            <person name="Almeida J.M.G.C.F."/>
            <person name="Fonseca A."/>
            <person name="Kumar A.A."/>
            <person name="Salojaervi J."/>
            <person name="Overmyer K."/>
            <person name="Hauser P.M."/>
            <person name="Pagni M."/>
        </authorList>
    </citation>
    <scope>NUCLEOTIDE SEQUENCE [LARGE SCALE GENOMIC DNA]</scope>
    <source>
        <strain evidence="4">PYCC 5710 / ATCC 11124 / CBS 356.35 / IMI 108563 / JCM 9778 / NBRC 8474</strain>
    </source>
</reference>
<dbReference type="InterPro" id="IPR039182">
    <property type="entry name" value="Pop1"/>
</dbReference>
<dbReference type="InterPro" id="IPR055079">
    <property type="entry name" value="POP1_C"/>
</dbReference>
<feature type="domain" description="POP1 C-terminal" evidence="2">
    <location>
        <begin position="368"/>
        <end position="425"/>
    </location>
</feature>
<proteinExistence type="predicted"/>
<dbReference type="VEuPathDB" id="FungiDB:TAPDE_001098"/>
<dbReference type="STRING" id="1097556.R4X814"/>
<dbReference type="AlphaFoldDB" id="R4X814"/>
<protein>
    <submittedName>
        <fullName evidence="3">Uncharacterized protein</fullName>
    </submittedName>
</protein>
<dbReference type="GO" id="GO:0000172">
    <property type="term" value="C:ribonuclease MRP complex"/>
    <property type="evidence" value="ECO:0007669"/>
    <property type="project" value="InterPro"/>
</dbReference>
<sequence>MDNLKVFDMRFDIGSITVVGPLATNALLSVLKSSHSTNVGKAFKSFHGLRPDELGAYSIYSFQIKDPRRSFPPKLITEPASKDNQYLLDCTTKPDASSLFCHSSTRACNENKPSSVGIKVTDCPDIPVLVYQSKLGLVVLTPWAYVTDIWYNLNHLPLVRFGGLQELAQIHYERSLPFFPTDYQGTEAGDKAAKEDRNKREKWYLRRPPAKRLSYKKSINGKPEIGDPFTCDFYYLINTPADQTQSDVSHVTVSVVENPSLNDTTMDDTYLSAPLYTSTPLIILPSTQTPGSVPKQSASQDPPIIVDTSMQENSNPLKPVLFTSSQLKTLTTEDQECGIMHVRIRMVQRGSPKACARIYHCEGKQPGHLIGFLTTGNYSLAEGRATGIASLRAKYIREHVGDRKKQCFVRDSGSGHFRLASWELIHT</sequence>
<comment type="caution">
    <text evidence="3">The sequence shown here is derived from an EMBL/GenBank/DDBJ whole genome shotgun (WGS) entry which is preliminary data.</text>
</comment>
<dbReference type="eggNOG" id="KOG3322">
    <property type="taxonomic scope" value="Eukaryota"/>
</dbReference>
<dbReference type="InterPro" id="IPR012590">
    <property type="entry name" value="POPLD_dom"/>
</dbReference>
<evidence type="ECO:0000259" key="1">
    <source>
        <dbReference type="Pfam" id="PF08170"/>
    </source>
</evidence>
<name>R4X814_TAPDE</name>
<dbReference type="Proteomes" id="UP000013776">
    <property type="component" value="Unassembled WGS sequence"/>
</dbReference>
<dbReference type="GO" id="GO:0005655">
    <property type="term" value="C:nucleolar ribonuclease P complex"/>
    <property type="evidence" value="ECO:0007669"/>
    <property type="project" value="InterPro"/>
</dbReference>
<feature type="domain" description="POPLD" evidence="1">
    <location>
        <begin position="137"/>
        <end position="233"/>
    </location>
</feature>
<evidence type="ECO:0000259" key="2">
    <source>
        <dbReference type="Pfam" id="PF22770"/>
    </source>
</evidence>
<dbReference type="EMBL" id="CAHR02000037">
    <property type="protein sequence ID" value="CCG81392.1"/>
    <property type="molecule type" value="Genomic_DNA"/>
</dbReference>
<keyword evidence="4" id="KW-1185">Reference proteome</keyword>
<dbReference type="Pfam" id="PF08170">
    <property type="entry name" value="POPLD"/>
    <property type="match status" value="1"/>
</dbReference>